<comment type="caution">
    <text evidence="1">The sequence shown here is derived from an EMBL/GenBank/DDBJ whole genome shotgun (WGS) entry which is preliminary data.</text>
</comment>
<dbReference type="EMBL" id="JACIJF010000001">
    <property type="protein sequence ID" value="MBB5708889.1"/>
    <property type="molecule type" value="Genomic_DNA"/>
</dbReference>
<gene>
    <name evidence="1" type="ORF">FHT02_000095</name>
</gene>
<name>A0A840YA18_9SPHN</name>
<evidence type="ECO:0000313" key="1">
    <source>
        <dbReference type="EMBL" id="MBB5708889.1"/>
    </source>
</evidence>
<sequence length="70" mass="7458">MLAKRIFDYIEGRKPNALCDSCIAVEVRSSTSAVSQVTSVLGLTNDFTRVPANCPACGEQRPLIKAGGTE</sequence>
<keyword evidence="2" id="KW-1185">Reference proteome</keyword>
<organism evidence="1 2">
    <name type="scientific">Sphingomonas xinjiangensis</name>
    <dbReference type="NCBI Taxonomy" id="643568"/>
    <lineage>
        <taxon>Bacteria</taxon>
        <taxon>Pseudomonadati</taxon>
        <taxon>Pseudomonadota</taxon>
        <taxon>Alphaproteobacteria</taxon>
        <taxon>Sphingomonadales</taxon>
        <taxon>Sphingomonadaceae</taxon>
        <taxon>Sphingomonas</taxon>
    </lineage>
</organism>
<dbReference type="AlphaFoldDB" id="A0A840YA18"/>
<dbReference type="Proteomes" id="UP000527143">
    <property type="component" value="Unassembled WGS sequence"/>
</dbReference>
<accession>A0A840YA18</accession>
<proteinExistence type="predicted"/>
<evidence type="ECO:0000313" key="2">
    <source>
        <dbReference type="Proteomes" id="UP000527143"/>
    </source>
</evidence>
<protein>
    <submittedName>
        <fullName evidence="1">Uncharacterized protein</fullName>
    </submittedName>
</protein>
<reference evidence="1 2" key="1">
    <citation type="submission" date="2020-08" db="EMBL/GenBank/DDBJ databases">
        <title>Genomic Encyclopedia of Type Strains, Phase IV (KMG-IV): sequencing the most valuable type-strain genomes for metagenomic binning, comparative biology and taxonomic classification.</title>
        <authorList>
            <person name="Goeker M."/>
        </authorList>
    </citation>
    <scope>NUCLEOTIDE SEQUENCE [LARGE SCALE GENOMIC DNA]</scope>
    <source>
        <strain evidence="1 2">DSM 26736</strain>
    </source>
</reference>